<evidence type="ECO:0000313" key="7">
    <source>
        <dbReference type="EMBL" id="PLT48146.1"/>
    </source>
</evidence>
<dbReference type="PANTHER" id="PTHR42759">
    <property type="entry name" value="MOXR FAMILY PROTEIN"/>
    <property type="match status" value="1"/>
</dbReference>
<dbReference type="FunFam" id="3.40.50.300:FF:000640">
    <property type="entry name" value="MoxR family ATPase"/>
    <property type="match status" value="1"/>
</dbReference>
<protein>
    <submittedName>
        <fullName evidence="7">MoxR-like ATPase</fullName>
    </submittedName>
</protein>
<keyword evidence="2" id="KW-0067">ATP-binding</keyword>
<comment type="caution">
    <text evidence="7">The sequence shown here is derived from an EMBL/GenBank/DDBJ whole genome shotgun (WGS) entry which is preliminary data.</text>
</comment>
<dbReference type="GO" id="GO:0005524">
    <property type="term" value="F:ATP binding"/>
    <property type="evidence" value="ECO:0007669"/>
    <property type="project" value="UniProtKB-KW"/>
</dbReference>
<dbReference type="GO" id="GO:0016887">
    <property type="term" value="F:ATP hydrolysis activity"/>
    <property type="evidence" value="ECO:0007669"/>
    <property type="project" value="InterPro"/>
</dbReference>
<dbReference type="Pfam" id="PF17863">
    <property type="entry name" value="AAA_lid_2"/>
    <property type="match status" value="1"/>
</dbReference>
<evidence type="ECO:0000259" key="6">
    <source>
        <dbReference type="Pfam" id="PF17863"/>
    </source>
</evidence>
<feature type="compositionally biased region" description="Basic and acidic residues" evidence="4">
    <location>
        <begin position="199"/>
        <end position="215"/>
    </location>
</feature>
<dbReference type="InterPro" id="IPR041628">
    <property type="entry name" value="ChlI/MoxR_AAA_lid"/>
</dbReference>
<feature type="domain" description="ChlI/MoxR AAA lid" evidence="6">
    <location>
        <begin position="247"/>
        <end position="316"/>
    </location>
</feature>
<name>A0A2N5NCR9_9BACL</name>
<accession>A0A2N5NCR9</accession>
<organism evidence="7 8">
    <name type="scientific">Paenibacillus pasadenensis</name>
    <dbReference type="NCBI Taxonomy" id="217090"/>
    <lineage>
        <taxon>Bacteria</taxon>
        <taxon>Bacillati</taxon>
        <taxon>Bacillota</taxon>
        <taxon>Bacilli</taxon>
        <taxon>Bacillales</taxon>
        <taxon>Paenibacillaceae</taxon>
        <taxon>Paenibacillus</taxon>
    </lineage>
</organism>
<evidence type="ECO:0000259" key="5">
    <source>
        <dbReference type="Pfam" id="PF07726"/>
    </source>
</evidence>
<feature type="compositionally biased region" description="Gly residues" evidence="4">
    <location>
        <begin position="362"/>
        <end position="374"/>
    </location>
</feature>
<evidence type="ECO:0000256" key="4">
    <source>
        <dbReference type="SAM" id="MobiDB-lite"/>
    </source>
</evidence>
<sequence length="396" mass="41442">MEQVKALADAVRTSLAQTIVGKGEEVELLLTALLASGHVLLEDVPGTGKTLLAQSLAAALGLEFRRVQFTPDLLPSDLTGIHYYNQKEGEFRFRPGPLFTQIVLADEINRATPRTQSSLLECMEERQISIDGETMALREPFLVLATQNPIDSQGTFPLPEAQMDRFMIRMKLGYPDREEGVEILRRTALGQLQRGGTPGEKDPAAAGGRADEGNRSREAQLLEAQRRCREVAVHADLLAYLVELAEATREHPDALLGVSPRGTQAWLRAAQAYAAMQGRAYVLPDDIKRLAVPVCAHRIVPRRRQEPQAAAAGRIVQDALARVPVPSEEALAALAASAAGGAGLAGPAGGTGGNSRAVGAAGSAGGVGPAGTSGAGRFAGTAGEPGASSGAGAGGR</sequence>
<keyword evidence="8" id="KW-1185">Reference proteome</keyword>
<dbReference type="InterPro" id="IPR027417">
    <property type="entry name" value="P-loop_NTPase"/>
</dbReference>
<evidence type="ECO:0000313" key="8">
    <source>
        <dbReference type="Proteomes" id="UP000234789"/>
    </source>
</evidence>
<dbReference type="EMBL" id="NFEZ01000001">
    <property type="protein sequence ID" value="PLT48146.1"/>
    <property type="molecule type" value="Genomic_DNA"/>
</dbReference>
<dbReference type="PANTHER" id="PTHR42759:SF5">
    <property type="entry name" value="METHANOL DEHYDROGENASE REGULATOR"/>
    <property type="match status" value="1"/>
</dbReference>
<keyword evidence="1" id="KW-0547">Nucleotide-binding</keyword>
<dbReference type="AlphaFoldDB" id="A0A2N5NCR9"/>
<dbReference type="SUPFAM" id="SSF52540">
    <property type="entry name" value="P-loop containing nucleoside triphosphate hydrolases"/>
    <property type="match status" value="1"/>
</dbReference>
<dbReference type="Proteomes" id="UP000234789">
    <property type="component" value="Unassembled WGS sequence"/>
</dbReference>
<reference evidence="7 8" key="1">
    <citation type="submission" date="2017-05" db="EMBL/GenBank/DDBJ databases">
        <title>Functional genome analysis of Paenibacillus pasadenensis strain R16: insights on endophytic life style and antifungal activity.</title>
        <authorList>
            <person name="Passera A."/>
            <person name="Marcolungo L."/>
            <person name="Casati P."/>
            <person name="Brasca M."/>
            <person name="Quaglino F."/>
            <person name="Delledonne M."/>
        </authorList>
    </citation>
    <scope>NUCLEOTIDE SEQUENCE [LARGE SCALE GENOMIC DNA]</scope>
    <source>
        <strain evidence="7 8">R16</strain>
    </source>
</reference>
<proteinExistence type="inferred from homology"/>
<evidence type="ECO:0000256" key="3">
    <source>
        <dbReference type="ARBA" id="ARBA00061607"/>
    </source>
</evidence>
<dbReference type="Gene3D" id="1.10.8.80">
    <property type="entry name" value="Magnesium chelatase subunit I, C-Terminal domain"/>
    <property type="match status" value="1"/>
</dbReference>
<feature type="region of interest" description="Disordered" evidence="4">
    <location>
        <begin position="348"/>
        <end position="396"/>
    </location>
</feature>
<comment type="similarity">
    <text evidence="3">Belongs to the MoxR family.</text>
</comment>
<dbReference type="Gene3D" id="3.40.50.300">
    <property type="entry name" value="P-loop containing nucleotide triphosphate hydrolases"/>
    <property type="match status" value="1"/>
</dbReference>
<evidence type="ECO:0000256" key="2">
    <source>
        <dbReference type="ARBA" id="ARBA00022840"/>
    </source>
</evidence>
<dbReference type="RefSeq" id="WP_146000434.1">
    <property type="nucleotide sequence ID" value="NZ_NFEZ01000001.1"/>
</dbReference>
<feature type="region of interest" description="Disordered" evidence="4">
    <location>
        <begin position="190"/>
        <end position="215"/>
    </location>
</feature>
<dbReference type="Pfam" id="PF07726">
    <property type="entry name" value="AAA_3"/>
    <property type="match status" value="1"/>
</dbReference>
<feature type="domain" description="ATPase AAA-3" evidence="5">
    <location>
        <begin position="38"/>
        <end position="168"/>
    </location>
</feature>
<evidence type="ECO:0000256" key="1">
    <source>
        <dbReference type="ARBA" id="ARBA00022741"/>
    </source>
</evidence>
<dbReference type="InterPro" id="IPR011703">
    <property type="entry name" value="ATPase_AAA-3"/>
</dbReference>
<feature type="compositionally biased region" description="Low complexity" evidence="4">
    <location>
        <begin position="375"/>
        <end position="388"/>
    </location>
</feature>
<gene>
    <name evidence="7" type="ORF">B8V81_0278</name>
</gene>
<dbReference type="InterPro" id="IPR050764">
    <property type="entry name" value="CbbQ/NirQ/NorQ/GpvN"/>
</dbReference>